<keyword evidence="2" id="KW-1185">Reference proteome</keyword>
<organism evidence="1 2">
    <name type="scientific">Gilliamella intestini</name>
    <dbReference type="NCBI Taxonomy" id="1798183"/>
    <lineage>
        <taxon>Bacteria</taxon>
        <taxon>Pseudomonadati</taxon>
        <taxon>Pseudomonadota</taxon>
        <taxon>Gammaproteobacteria</taxon>
        <taxon>Orbales</taxon>
        <taxon>Orbaceae</taxon>
        <taxon>Gilliamella</taxon>
    </lineage>
</organism>
<dbReference type="AlphaFoldDB" id="A0A1C4CVD3"/>
<reference evidence="2" key="1">
    <citation type="submission" date="2016-08" db="EMBL/GenBank/DDBJ databases">
        <authorList>
            <person name="Varghese N."/>
            <person name="Submissions Spin"/>
        </authorList>
    </citation>
    <scope>NUCLEOTIDE SEQUENCE [LARGE SCALE GENOMIC DNA]</scope>
    <source>
        <strain evidence="2">R-53144</strain>
    </source>
</reference>
<dbReference type="STRING" id="1798183.GA0061080_10512"/>
<proteinExistence type="predicted"/>
<dbReference type="EMBL" id="FMBA01000051">
    <property type="protein sequence ID" value="SCC23134.1"/>
    <property type="molecule type" value="Genomic_DNA"/>
</dbReference>
<evidence type="ECO:0008006" key="3">
    <source>
        <dbReference type="Google" id="ProtNLM"/>
    </source>
</evidence>
<sequence length="262" mass="31631">MRLKFIKEENMFRIFFILVILLFSFSIKANLNDNWVVSKVYISDTVYTKKVSYDDPIYLNRIFQWKENVIKTNIYSGDQIETCLSYNINKFVVNFDDILNRKMAKNNNEILTTKSFDINIKQSINQIDIFCPNINRTWTLFEKNANEYLIINTYDSILEIKRIKHQNIEPSFSCSIARKSSEKLICQNIYLSGLDRSIHDIYYNIKKYYDYNNDQKDFEEIYNNQRKFIQKRELCKDENCLMDIMYQHARELHEYMPLVTPY</sequence>
<accession>A0A1C4CVD3</accession>
<evidence type="ECO:0000313" key="2">
    <source>
        <dbReference type="Proteomes" id="UP000199698"/>
    </source>
</evidence>
<dbReference type="Proteomes" id="UP000199698">
    <property type="component" value="Unassembled WGS sequence"/>
</dbReference>
<name>A0A1C4CVD3_9GAMM</name>
<gene>
    <name evidence="1" type="ORF">GA0061080_10512</name>
</gene>
<evidence type="ECO:0000313" key="1">
    <source>
        <dbReference type="EMBL" id="SCC23134.1"/>
    </source>
</evidence>
<protein>
    <recommendedName>
        <fullName evidence="3">Lysozyme inhibitor LprI N-terminal domain-containing protein</fullName>
    </recommendedName>
</protein>